<comment type="caution">
    <text evidence="3">The sequence shown here is derived from an EMBL/GenBank/DDBJ whole genome shotgun (WGS) entry which is preliminary data.</text>
</comment>
<accession>A0A4Y7RBM2</accession>
<keyword evidence="4" id="KW-1185">Reference proteome</keyword>
<proteinExistence type="predicted"/>
<evidence type="ECO:0000256" key="1">
    <source>
        <dbReference type="SAM" id="Coils"/>
    </source>
</evidence>
<dbReference type="EMBL" id="QPFP01000563">
    <property type="protein sequence ID" value="TEB06415.1"/>
    <property type="molecule type" value="Genomic_DNA"/>
</dbReference>
<dbReference type="AlphaFoldDB" id="A0A4Y7RBM2"/>
<dbReference type="Proteomes" id="UP000298030">
    <property type="component" value="Unassembled WGS sequence"/>
</dbReference>
<dbReference type="OrthoDB" id="2688210at2759"/>
<gene>
    <name evidence="3" type="ORF">FA13DRAFT_1898837</name>
</gene>
<name>A0A4Y7RBM2_COPMI</name>
<organism evidence="3 4">
    <name type="scientific">Coprinellus micaceus</name>
    <name type="common">Glistening ink-cap mushroom</name>
    <name type="synonym">Coprinus micaceus</name>
    <dbReference type="NCBI Taxonomy" id="71717"/>
    <lineage>
        <taxon>Eukaryota</taxon>
        <taxon>Fungi</taxon>
        <taxon>Dikarya</taxon>
        <taxon>Basidiomycota</taxon>
        <taxon>Agaricomycotina</taxon>
        <taxon>Agaricomycetes</taxon>
        <taxon>Agaricomycetidae</taxon>
        <taxon>Agaricales</taxon>
        <taxon>Agaricineae</taxon>
        <taxon>Psathyrellaceae</taxon>
        <taxon>Coprinellus</taxon>
    </lineage>
</organism>
<dbReference type="STRING" id="71717.A0A4Y7RBM2"/>
<feature type="compositionally biased region" description="Basic and acidic residues" evidence="2">
    <location>
        <begin position="180"/>
        <end position="190"/>
    </location>
</feature>
<reference evidence="3 4" key="1">
    <citation type="journal article" date="2019" name="Nat. Ecol. Evol.">
        <title>Megaphylogeny resolves global patterns of mushroom evolution.</title>
        <authorList>
            <person name="Varga T."/>
            <person name="Krizsan K."/>
            <person name="Foldi C."/>
            <person name="Dima B."/>
            <person name="Sanchez-Garcia M."/>
            <person name="Sanchez-Ramirez S."/>
            <person name="Szollosi G.J."/>
            <person name="Szarkandi J.G."/>
            <person name="Papp V."/>
            <person name="Albert L."/>
            <person name="Andreopoulos W."/>
            <person name="Angelini C."/>
            <person name="Antonin V."/>
            <person name="Barry K.W."/>
            <person name="Bougher N.L."/>
            <person name="Buchanan P."/>
            <person name="Buyck B."/>
            <person name="Bense V."/>
            <person name="Catcheside P."/>
            <person name="Chovatia M."/>
            <person name="Cooper J."/>
            <person name="Damon W."/>
            <person name="Desjardin D."/>
            <person name="Finy P."/>
            <person name="Geml J."/>
            <person name="Haridas S."/>
            <person name="Hughes K."/>
            <person name="Justo A."/>
            <person name="Karasinski D."/>
            <person name="Kautmanova I."/>
            <person name="Kiss B."/>
            <person name="Kocsube S."/>
            <person name="Kotiranta H."/>
            <person name="LaButti K.M."/>
            <person name="Lechner B.E."/>
            <person name="Liimatainen K."/>
            <person name="Lipzen A."/>
            <person name="Lukacs Z."/>
            <person name="Mihaltcheva S."/>
            <person name="Morgado L.N."/>
            <person name="Niskanen T."/>
            <person name="Noordeloos M.E."/>
            <person name="Ohm R.A."/>
            <person name="Ortiz-Santana B."/>
            <person name="Ovrebo C."/>
            <person name="Racz N."/>
            <person name="Riley R."/>
            <person name="Savchenko A."/>
            <person name="Shiryaev A."/>
            <person name="Soop K."/>
            <person name="Spirin V."/>
            <person name="Szebenyi C."/>
            <person name="Tomsovsky M."/>
            <person name="Tulloss R.E."/>
            <person name="Uehling J."/>
            <person name="Grigoriev I.V."/>
            <person name="Vagvolgyi C."/>
            <person name="Papp T."/>
            <person name="Martin F.M."/>
            <person name="Miettinen O."/>
            <person name="Hibbett D.S."/>
            <person name="Nagy L.G."/>
        </authorList>
    </citation>
    <scope>NUCLEOTIDE SEQUENCE [LARGE SCALE GENOMIC DNA]</scope>
    <source>
        <strain evidence="3 4">FP101781</strain>
    </source>
</reference>
<feature type="region of interest" description="Disordered" evidence="2">
    <location>
        <begin position="173"/>
        <end position="210"/>
    </location>
</feature>
<feature type="coiled-coil region" evidence="1">
    <location>
        <begin position="49"/>
        <end position="97"/>
    </location>
</feature>
<sequence>MQVMNNPYLEECPDFSGDAYQAQRQRLVAAGMSETDAIDFLKSSWTAVNDEAKERWDQLRHEHQLAEAEEARLAGEAQALKEAAEREERDAQVAEDRKKNRAKFIPVEVGAKMPNIDPIYFTAAYMAKLRKGEYQELWLTTPQGMRLLVEVAWDFDRSPSMVFVHRRGRASKGGGFGRTKAVERPREGRRPLVGGFSQRPYPSHQGYEGG</sequence>
<keyword evidence="1" id="KW-0175">Coiled coil</keyword>
<protein>
    <submittedName>
        <fullName evidence="3">Uncharacterized protein</fullName>
    </submittedName>
</protein>
<evidence type="ECO:0000313" key="3">
    <source>
        <dbReference type="EMBL" id="TEB06415.1"/>
    </source>
</evidence>
<evidence type="ECO:0000313" key="4">
    <source>
        <dbReference type="Proteomes" id="UP000298030"/>
    </source>
</evidence>
<evidence type="ECO:0000256" key="2">
    <source>
        <dbReference type="SAM" id="MobiDB-lite"/>
    </source>
</evidence>